<reference evidence="1" key="1">
    <citation type="submission" date="2021-03" db="EMBL/GenBank/DDBJ databases">
        <authorList>
            <consortium name="DOE Joint Genome Institute"/>
            <person name="Ahrendt S."/>
            <person name="Looney B.P."/>
            <person name="Miyauchi S."/>
            <person name="Morin E."/>
            <person name="Drula E."/>
            <person name="Courty P.E."/>
            <person name="Chicoki N."/>
            <person name="Fauchery L."/>
            <person name="Kohler A."/>
            <person name="Kuo A."/>
            <person name="Labutti K."/>
            <person name="Pangilinan J."/>
            <person name="Lipzen A."/>
            <person name="Riley R."/>
            <person name="Andreopoulos W."/>
            <person name="He G."/>
            <person name="Johnson J."/>
            <person name="Barry K.W."/>
            <person name="Grigoriev I.V."/>
            <person name="Nagy L."/>
            <person name="Hibbett D."/>
            <person name="Henrissat B."/>
            <person name="Matheny P.B."/>
            <person name="Labbe J."/>
            <person name="Martin F."/>
        </authorList>
    </citation>
    <scope>NUCLEOTIDE SEQUENCE</scope>
    <source>
        <strain evidence="1">HHB10654</strain>
    </source>
</reference>
<dbReference type="EMBL" id="MU277247">
    <property type="protein sequence ID" value="KAI0057480.1"/>
    <property type="molecule type" value="Genomic_DNA"/>
</dbReference>
<accession>A0ACB8SNF5</accession>
<dbReference type="Proteomes" id="UP000814140">
    <property type="component" value="Unassembled WGS sequence"/>
</dbReference>
<reference evidence="1" key="2">
    <citation type="journal article" date="2022" name="New Phytol.">
        <title>Evolutionary transition to the ectomycorrhizal habit in the genomes of a hyperdiverse lineage of mushroom-forming fungi.</title>
        <authorList>
            <person name="Looney B."/>
            <person name="Miyauchi S."/>
            <person name="Morin E."/>
            <person name="Drula E."/>
            <person name="Courty P.E."/>
            <person name="Kohler A."/>
            <person name="Kuo A."/>
            <person name="LaButti K."/>
            <person name="Pangilinan J."/>
            <person name="Lipzen A."/>
            <person name="Riley R."/>
            <person name="Andreopoulos W."/>
            <person name="He G."/>
            <person name="Johnson J."/>
            <person name="Nolan M."/>
            <person name="Tritt A."/>
            <person name="Barry K.W."/>
            <person name="Grigoriev I.V."/>
            <person name="Nagy L.G."/>
            <person name="Hibbett D."/>
            <person name="Henrissat B."/>
            <person name="Matheny P.B."/>
            <person name="Labbe J."/>
            <person name="Martin F.M."/>
        </authorList>
    </citation>
    <scope>NUCLEOTIDE SEQUENCE</scope>
    <source>
        <strain evidence="1">HHB10654</strain>
    </source>
</reference>
<keyword evidence="2" id="KW-1185">Reference proteome</keyword>
<name>A0ACB8SNF5_9AGAM</name>
<evidence type="ECO:0000313" key="1">
    <source>
        <dbReference type="EMBL" id="KAI0057480.1"/>
    </source>
</evidence>
<comment type="caution">
    <text evidence="1">The sequence shown here is derived from an EMBL/GenBank/DDBJ whole genome shotgun (WGS) entry which is preliminary data.</text>
</comment>
<organism evidence="1 2">
    <name type="scientific">Artomyces pyxidatus</name>
    <dbReference type="NCBI Taxonomy" id="48021"/>
    <lineage>
        <taxon>Eukaryota</taxon>
        <taxon>Fungi</taxon>
        <taxon>Dikarya</taxon>
        <taxon>Basidiomycota</taxon>
        <taxon>Agaricomycotina</taxon>
        <taxon>Agaricomycetes</taxon>
        <taxon>Russulales</taxon>
        <taxon>Auriscalpiaceae</taxon>
        <taxon>Artomyces</taxon>
    </lineage>
</organism>
<sequence length="139" mass="15975">MPTTSTLRAFHVPTWGQPARFQQIRTLHYDLNDKFSLPAYGDWFCLEGHVDTYIIRLNARGSAHMFTIYYVYDADLYVPSPALLTKLGKAWCGELLVFRNCAVDPTLVNLRTGDDTLVWRAIDLFLQRWGDAHALQEPL</sequence>
<evidence type="ECO:0000313" key="2">
    <source>
        <dbReference type="Proteomes" id="UP000814140"/>
    </source>
</evidence>
<proteinExistence type="predicted"/>
<protein>
    <submittedName>
        <fullName evidence="1">Uncharacterized protein</fullName>
    </submittedName>
</protein>
<gene>
    <name evidence="1" type="ORF">BV25DRAFT_1920184</name>
</gene>